<reference evidence="21" key="1">
    <citation type="submission" date="2023-05" db="EMBL/GenBank/DDBJ databases">
        <authorList>
            <person name="Huff M."/>
        </authorList>
    </citation>
    <scope>NUCLEOTIDE SEQUENCE</scope>
</reference>
<dbReference type="Gene3D" id="1.25.40.10">
    <property type="entry name" value="Tetratricopeptide repeat domain"/>
    <property type="match status" value="1"/>
</dbReference>
<evidence type="ECO:0000256" key="3">
    <source>
        <dbReference type="ARBA" id="ARBA00022473"/>
    </source>
</evidence>
<dbReference type="Gene3D" id="3.30.1010.10">
    <property type="entry name" value="Phosphatidylinositol 3-kinase Catalytic Subunit, Chain A, domain 4"/>
    <property type="match status" value="1"/>
</dbReference>
<keyword evidence="7" id="KW-0677">Repeat</keyword>
<comment type="catalytic activity">
    <reaction evidence="11">
        <text>L-threonyl-[protein] + ATP = O-phospho-L-threonyl-[protein] + ADP + H(+)</text>
        <dbReference type="Rhea" id="RHEA:46608"/>
        <dbReference type="Rhea" id="RHEA-COMP:11060"/>
        <dbReference type="Rhea" id="RHEA-COMP:11605"/>
        <dbReference type="ChEBI" id="CHEBI:15378"/>
        <dbReference type="ChEBI" id="CHEBI:30013"/>
        <dbReference type="ChEBI" id="CHEBI:30616"/>
        <dbReference type="ChEBI" id="CHEBI:61977"/>
        <dbReference type="ChEBI" id="CHEBI:456216"/>
        <dbReference type="EC" id="2.7.11.1"/>
    </reaction>
</comment>
<dbReference type="PROSITE" id="PS50077">
    <property type="entry name" value="HEAT_REPEAT"/>
    <property type="match status" value="1"/>
</dbReference>
<proteinExistence type="inferred from homology"/>
<evidence type="ECO:0000256" key="16">
    <source>
        <dbReference type="SAM" id="MobiDB-lite"/>
    </source>
</evidence>
<dbReference type="GO" id="GO:0031929">
    <property type="term" value="P:TOR signaling"/>
    <property type="evidence" value="ECO:0007669"/>
    <property type="project" value="TreeGrafter"/>
</dbReference>
<feature type="region of interest" description="Disordered" evidence="16">
    <location>
        <begin position="1838"/>
        <end position="1861"/>
    </location>
</feature>
<dbReference type="EC" id="2.7.11.1" evidence="2"/>
<feature type="transmembrane region" description="Helical" evidence="17">
    <location>
        <begin position="1533"/>
        <end position="1554"/>
    </location>
</feature>
<dbReference type="InterPro" id="IPR024585">
    <property type="entry name" value="mTOR_dom"/>
</dbReference>
<evidence type="ECO:0000256" key="8">
    <source>
        <dbReference type="ARBA" id="ARBA00022741"/>
    </source>
</evidence>
<dbReference type="InterPro" id="IPR018936">
    <property type="entry name" value="PI3/4_kinase_CS"/>
</dbReference>
<evidence type="ECO:0000256" key="15">
    <source>
        <dbReference type="PROSITE-ProRule" id="PRU00103"/>
    </source>
</evidence>
<evidence type="ECO:0000256" key="7">
    <source>
        <dbReference type="ARBA" id="ARBA00022737"/>
    </source>
</evidence>
<dbReference type="PANTHER" id="PTHR11139">
    <property type="entry name" value="ATAXIA TELANGIECTASIA MUTATED ATM -RELATED"/>
    <property type="match status" value="1"/>
</dbReference>
<dbReference type="Pfam" id="PF02259">
    <property type="entry name" value="FAT"/>
    <property type="match status" value="1"/>
</dbReference>
<evidence type="ECO:0000256" key="11">
    <source>
        <dbReference type="ARBA" id="ARBA00047899"/>
    </source>
</evidence>
<keyword evidence="17" id="KW-0472">Membrane</keyword>
<keyword evidence="5" id="KW-0341">Growth regulation</keyword>
<dbReference type="GO" id="GO:0005524">
    <property type="term" value="F:ATP binding"/>
    <property type="evidence" value="ECO:0007669"/>
    <property type="project" value="UniProtKB-KW"/>
</dbReference>
<dbReference type="Pfam" id="PF11865">
    <property type="entry name" value="mTOR_dom"/>
    <property type="match status" value="2"/>
</dbReference>
<evidence type="ECO:0000259" key="19">
    <source>
        <dbReference type="PROSITE" id="PS51189"/>
    </source>
</evidence>
<evidence type="ECO:0000259" key="20">
    <source>
        <dbReference type="PROSITE" id="PS51190"/>
    </source>
</evidence>
<dbReference type="FunFam" id="1.10.1070.11:FF:000017">
    <property type="entry name" value="Serine/threonine-protein kinase TOR"/>
    <property type="match status" value="1"/>
</dbReference>
<dbReference type="InterPro" id="IPR057564">
    <property type="entry name" value="HEAT_ATR"/>
</dbReference>
<comment type="similarity">
    <text evidence="1">Belongs to the PI3/PI4-kinase family.</text>
</comment>
<keyword evidence="4" id="KW-0723">Serine/threonine-protein kinase</keyword>
<keyword evidence="9" id="KW-0418">Kinase</keyword>
<evidence type="ECO:0000256" key="10">
    <source>
        <dbReference type="ARBA" id="ARBA00022840"/>
    </source>
</evidence>
<dbReference type="SMART" id="SM01343">
    <property type="entry name" value="FATC"/>
    <property type="match status" value="1"/>
</dbReference>
<dbReference type="Pfam" id="PF23593">
    <property type="entry name" value="HEAT_ATR"/>
    <property type="match status" value="1"/>
</dbReference>
<dbReference type="CDD" id="cd05169">
    <property type="entry name" value="PIKKc_TOR"/>
    <property type="match status" value="1"/>
</dbReference>
<dbReference type="Gene3D" id="1.10.1070.11">
    <property type="entry name" value="Phosphatidylinositol 3-/4-kinase, catalytic domain"/>
    <property type="match status" value="1"/>
</dbReference>
<keyword evidence="17" id="KW-1133">Transmembrane helix</keyword>
<dbReference type="FunFam" id="3.30.1010.10:FF:000006">
    <property type="entry name" value="Serine/threonine-protein kinase TOR"/>
    <property type="match status" value="1"/>
</dbReference>
<dbReference type="SUPFAM" id="SSF47212">
    <property type="entry name" value="FKBP12-rapamycin-binding domain of FKBP-rapamycin-associated protein (FRAP)"/>
    <property type="match status" value="1"/>
</dbReference>
<dbReference type="PROSITE" id="PS51189">
    <property type="entry name" value="FAT"/>
    <property type="match status" value="1"/>
</dbReference>
<dbReference type="GO" id="GO:0031932">
    <property type="term" value="C:TORC2 complex"/>
    <property type="evidence" value="ECO:0007669"/>
    <property type="project" value="TreeGrafter"/>
</dbReference>
<dbReference type="FunFam" id="1.25.10.10:FF:000284">
    <property type="entry name" value="Serine/threonine-protein kinase TOR"/>
    <property type="match status" value="1"/>
</dbReference>
<dbReference type="PANTHER" id="PTHR11139:SF9">
    <property type="entry name" value="SERINE_THREONINE-PROTEIN KINASE MTOR"/>
    <property type="match status" value="1"/>
</dbReference>
<dbReference type="InterPro" id="IPR016024">
    <property type="entry name" value="ARM-type_fold"/>
</dbReference>
<evidence type="ECO:0000256" key="2">
    <source>
        <dbReference type="ARBA" id="ARBA00012513"/>
    </source>
</evidence>
<dbReference type="SMART" id="SM01346">
    <property type="entry name" value="DUF3385"/>
    <property type="match status" value="2"/>
</dbReference>
<evidence type="ECO:0000256" key="6">
    <source>
        <dbReference type="ARBA" id="ARBA00022679"/>
    </source>
</evidence>
<evidence type="ECO:0000256" key="17">
    <source>
        <dbReference type="SAM" id="Phobius"/>
    </source>
</evidence>
<dbReference type="GO" id="GO:0005737">
    <property type="term" value="C:cytoplasm"/>
    <property type="evidence" value="ECO:0007669"/>
    <property type="project" value="TreeGrafter"/>
</dbReference>
<evidence type="ECO:0000256" key="13">
    <source>
        <dbReference type="ARBA" id="ARBA00069838"/>
    </source>
</evidence>
<comment type="catalytic activity">
    <reaction evidence="12">
        <text>L-seryl-[protein] + ATP = O-phospho-L-seryl-[protein] + ADP + H(+)</text>
        <dbReference type="Rhea" id="RHEA:17989"/>
        <dbReference type="Rhea" id="RHEA-COMP:9863"/>
        <dbReference type="Rhea" id="RHEA-COMP:11604"/>
        <dbReference type="ChEBI" id="CHEBI:15378"/>
        <dbReference type="ChEBI" id="CHEBI:29999"/>
        <dbReference type="ChEBI" id="CHEBI:30616"/>
        <dbReference type="ChEBI" id="CHEBI:83421"/>
        <dbReference type="ChEBI" id="CHEBI:456216"/>
        <dbReference type="EC" id="2.7.11.1"/>
    </reaction>
</comment>
<dbReference type="PROSITE" id="PS51190">
    <property type="entry name" value="FATC"/>
    <property type="match status" value="1"/>
</dbReference>
<dbReference type="InterPro" id="IPR011009">
    <property type="entry name" value="Kinase-like_dom_sf"/>
</dbReference>
<protein>
    <recommendedName>
        <fullName evidence="13">Serine/threonine-protein kinase TOR</fullName>
        <ecNumber evidence="2">2.7.11.1</ecNumber>
    </recommendedName>
    <alternativeName>
        <fullName evidence="14">Protein TARGET OF RAPAMYCIN</fullName>
    </alternativeName>
</protein>
<evidence type="ECO:0000256" key="5">
    <source>
        <dbReference type="ARBA" id="ARBA00022604"/>
    </source>
</evidence>
<dbReference type="GO" id="GO:0044877">
    <property type="term" value="F:protein-containing complex binding"/>
    <property type="evidence" value="ECO:0007669"/>
    <property type="project" value="InterPro"/>
</dbReference>
<dbReference type="InterPro" id="IPR000403">
    <property type="entry name" value="PI3/4_kinase_cat_dom"/>
</dbReference>
<dbReference type="SMART" id="SM00146">
    <property type="entry name" value="PI3Kc"/>
    <property type="match status" value="1"/>
</dbReference>
<dbReference type="Pfam" id="PF02260">
    <property type="entry name" value="FATC"/>
    <property type="match status" value="1"/>
</dbReference>
<dbReference type="Gene3D" id="1.25.10.10">
    <property type="entry name" value="Leucine-rich Repeat Variant"/>
    <property type="match status" value="8"/>
</dbReference>
<dbReference type="SUPFAM" id="SSF48371">
    <property type="entry name" value="ARM repeat"/>
    <property type="match status" value="3"/>
</dbReference>
<dbReference type="Pfam" id="PF00454">
    <property type="entry name" value="PI3_PI4_kinase"/>
    <property type="match status" value="1"/>
</dbReference>
<dbReference type="InterPro" id="IPR026683">
    <property type="entry name" value="TOR_cat"/>
</dbReference>
<dbReference type="FunFam" id="1.25.10.10:FF:000802">
    <property type="entry name" value="Serine/threonine-protein kinase TOR"/>
    <property type="match status" value="1"/>
</dbReference>
<dbReference type="SMART" id="SM01345">
    <property type="entry name" value="Rapamycin_bind"/>
    <property type="match status" value="1"/>
</dbReference>
<dbReference type="InterPro" id="IPR036738">
    <property type="entry name" value="FRB_sf"/>
</dbReference>
<dbReference type="GO" id="GO:0031931">
    <property type="term" value="C:TORC1 complex"/>
    <property type="evidence" value="ECO:0007669"/>
    <property type="project" value="TreeGrafter"/>
</dbReference>
<evidence type="ECO:0000259" key="18">
    <source>
        <dbReference type="PROSITE" id="PS50290"/>
    </source>
</evidence>
<keyword evidence="22" id="KW-1185">Reference proteome</keyword>
<evidence type="ECO:0000313" key="21">
    <source>
        <dbReference type="EMBL" id="CAI9770052.1"/>
    </source>
</evidence>
<keyword evidence="8" id="KW-0547">Nucleotide-binding</keyword>
<dbReference type="InterPro" id="IPR021133">
    <property type="entry name" value="HEAT_type_2"/>
</dbReference>
<keyword evidence="10" id="KW-0067">ATP-binding</keyword>
<feature type="domain" description="PI3K/PI4K catalytic" evidence="18">
    <location>
        <begin position="2737"/>
        <end position="3054"/>
    </location>
</feature>
<sequence length="3152" mass="353020">MALATMTQSLRFIPPAVATGAGNLDSLNRVLTDLCTRNPKDGAALALRRHVEEYAHDLSGETFSRFMDQLYDRITSLLESNEVTENMGALRAIDELIDVIVGENAVKVAKIANYMRTSFEAKREPDLLVLASKVLGHLARAGGAMTADEVERLVNLALEWLQGDRIEYRRFAAVLILKEMAENASTVFNVHIPEFVDAIWVALRDPKLDVRERAVEALRACLRVIEKRETRWRVQWYYRMFEATQDGLGKNAPVHSIHGSLLAVGELLRNTGEFMMSRYREVAEIVLRYLDYRDRLVRLSITSLLPRIAHFLRDRFVTNYLTVCMKHILHVLKIPAESASGFIALGEMAGALDGELINYLPTITSHLRDAIAPRRGRPSLEALACVGNIAKAMGPTMEPYVRSLLDAMFSVGLSFTLVEALEQITISIPSLLPTIQERLLECISVVLSRHHHVPSRSSVVITRANSITASQQLLELGGSAPVQLALQTLARFNFKGHDLLEFARESVIVYLEDEDGATRKDAALCCCKLVGNSLSGASCAPFSSSRTSRAGGKRRLLVEEVVGSSSIGSVGELAGLDVEGNTGEFMMSRYREVAEIVLRYLEHRDRLVRLSITSLLPRIAHFLRDRFVTNYLTICMKHILHVLKIPAESASGFIALGEMAGALDGELIDYLPTITSHLRDAIAPRRGRPSLEALACVGNIAKAMGPAMEPNVRSLLDAMFSVGLSFTLVEALEQITVSIPSLLPTIQERLLECISVALSRHHHVQSRSSVGITRANSITASAQVLELGGSPPVQLALQTLARFNFKGHDLLEFARESVVVYLEDEDGATRKDAALCCCKLVANSLSGSSCAPFSSSRTSRAGGRRRRLVEEIVEKLLIAAVADADVTVRKSIFSSLHENGGFDDFLAQADSLTAIFAALNDEDFEVRELAISVAGRLSEKNPAYVLPALRRHLIQLLTYLKQSADSKCREESAKLLGCLIRNCERLILPYIAPVHKALTAKLSEGTGVNVNNGLISGVLVTVGDLARVGGFAMRQYIPELMPMIIEALLDGAAAAKREVAVTTLGQVVQSTGYVITPYNEYPQLLGLLLKLLNSELAWSTRREVLKVLGIMGALEPHMQKRNLLSLSGSHGEVGRAASDPGQHIRSMDELPMDLWPSFAMSEDYYSTVAISSLMRILRDPSLCSYHQKVVGSLMFIFKSMGLGCVPYLPKVLPDLFHTVRTCDDGLKEYIIWKLGTLVSIVRQHIRKYLPELFSLIAELWSSFSPPAANRPAHGSPMLHLLEQLCLALNDEFRTHLPIILPSCIQVLNDAERFNDYTHVIDILHTLEVFGGTLDEHMHLLLPAFIRLFKVDASVDVRRAAIRTLTRLIPRVQGGFAMRQYIPELMPMIVEALLDGAAAAKREVAVTTLGQVVQSTGYVITPYNEYPQLLGVLLKLLNSELAWSTRREVLKVLGIMGALDPHMQKRNLLSLPGSHGEVGRAASDPGQHIMSMDELPMDLWPSFATSEDYYSTVAISSLMRILRDPSLSSYHQKVVGSLMFIFKCYIFFMIVYAIVHRFNIVLFLLRDKSMGLGCVPYLPKVLPDLFHTVRTCDDGLKEYITWKLGTLVSIVRQHIRKYLPELFSLIAELWSSFSPPTTNRPAHGSPILHLLEQLCLALNDEFRTHLPIILPSCFQVLNDAERFNDYTYVIDILHTLEVFGGTLDEHMHLLLPALIRLFKVDASVDVQRAAIKTLTRLIPLVQVTGHISALVHHLKLVLDGKNNGLRTDAVDALCCLAHALGEDFTIFIPSIHKLLLKHHLRHKEFEEIQGRLKKRMPLISGSTSAQRLSRRLPVEVISDPLSDTENDHREGGTDMQKQHKTHQVNDVRLRTAGEASQRSTKEDWAEWMRHFSIELLKESPSPALRTCAKLAQLQPFVGRELFAAGFVSCWSHLHESSQRQVVRSLEMAFSSPNIPPEILATLLNLAEFMEHDERPLPIDIRLLGALAEKCRAFAKALHYKEMEFEGARSNRMEANPVAVVEALIHINNQLHQHEAAVGILTYAQQHLGVQLKESWYEKLQRWDDALKAYTAKASQAATPHLALDATLGRMRCLAALARWEELNNLCKEYWTPAEPAARLEMAPMAARAAWNMGEWDQMSEYVSRLDDGDETKLRVLGNTAATGDGSSNGTFFRAVLLVRRGKYDEARDYVERARKCLATELAALVLESYDRAYTNMVRVQQLSELEEVIDYRTLPEGNTIAEGRKALIRNMWNERIKGTKRNVEVWQALLAVRSLVLPPTEDAETWIKFASLCRKSGRLSQARSTLIKLLQFDPETTSEAVRYHGDPQVILAYLKYQWSLGEDHRRKESFTRLQDLAIDLSRTPVLQQASQSSLLGSSNVPLLARVYLKLGNWQWALSPGLNDDSIKEILNAFGSATHCATKWAKAWHTWALFNTAVMSHYTLRGLPNVAGQFVVAAVTGYFHSIACAAHAKGVDDSLQDILRLLTLWFNHGDTSEVQTALQKGFSLVNINTWLVVLPQIIARIHSNNHAVRELIQSLLVRIGQSHPQALMYPLLVACKSISNLRKAAAQEVVDKVKRHSGVLVDQAQLVSEELIRVAILWHETWHEALEEASRLYFGEHNIEGMLKVLEPLHEMLEKGAMSNNTTIKEKAFIQAYRHELLEAYECCMKYRRTGKDAEINQAWDLYYHVFRRIDKQLQTLTTLDLQSVSPELLECRDLELAVPGTYIADSPEVKIASFAPQLSVITSKQRPRKLSILGSDGEEYTFLLKGHEDLRQDERVMQLFGLVNTLLENSRKTSEKDLSIQRYSVIPLSPNSGLIEWVPNCDTLHHLIREYRDARKITLNQEHKLMLSFAPDYDHLPLIAKVEVFEYALQNTEGNDLSRVLWLKSRTSEVWLDRRTNYTRSLAVMSMVGYLLGLGDRHPSNLMLHRSSGKILHIDFGDCFEASMNREKFPEKVPFRLTRMLVKAMEVSGIEGNFRSTCENVMHVLRANKDSVMAMMEAFVHDPLINWRLFNFNEVPQMSTLASTHVPAVVNGEESAPNGKLLQPQRGARERELLQAVNQLGDANEVLNERAVVVMARMSNKLTGRDFSPCSSLPSTAIQHSLDHSTLISGDTREADHGLSVKLQVQKLILQAKSHENLCQNYVGWCPFW</sequence>
<dbReference type="InterPro" id="IPR009076">
    <property type="entry name" value="FRB_dom"/>
</dbReference>
<name>A0AAD2DWC2_9LAMI</name>
<dbReference type="PROSITE" id="PS00916">
    <property type="entry name" value="PI3_4_KINASE_2"/>
    <property type="match status" value="1"/>
</dbReference>
<organism evidence="21 22">
    <name type="scientific">Fraxinus pennsylvanica</name>
    <dbReference type="NCBI Taxonomy" id="56036"/>
    <lineage>
        <taxon>Eukaryota</taxon>
        <taxon>Viridiplantae</taxon>
        <taxon>Streptophyta</taxon>
        <taxon>Embryophyta</taxon>
        <taxon>Tracheophyta</taxon>
        <taxon>Spermatophyta</taxon>
        <taxon>Magnoliopsida</taxon>
        <taxon>eudicotyledons</taxon>
        <taxon>Gunneridae</taxon>
        <taxon>Pentapetalae</taxon>
        <taxon>asterids</taxon>
        <taxon>lamiids</taxon>
        <taxon>Lamiales</taxon>
        <taxon>Oleaceae</taxon>
        <taxon>Oleeae</taxon>
        <taxon>Fraxinus</taxon>
    </lineage>
</organism>
<dbReference type="Proteomes" id="UP000834106">
    <property type="component" value="Chromosome 10"/>
</dbReference>
<evidence type="ECO:0000256" key="4">
    <source>
        <dbReference type="ARBA" id="ARBA00022527"/>
    </source>
</evidence>
<dbReference type="FunFam" id="1.25.10.10:FF:000265">
    <property type="entry name" value="Serine/threonine-protein kinase TOR"/>
    <property type="match status" value="1"/>
</dbReference>
<dbReference type="InterPro" id="IPR003152">
    <property type="entry name" value="FATC_dom"/>
</dbReference>
<evidence type="ECO:0000313" key="22">
    <source>
        <dbReference type="Proteomes" id="UP000834106"/>
    </source>
</evidence>
<gene>
    <name evidence="21" type="ORF">FPE_LOCUS16238</name>
</gene>
<accession>A0AAD2DWC2</accession>
<dbReference type="SUPFAM" id="SSF48452">
    <property type="entry name" value="TPR-like"/>
    <property type="match status" value="1"/>
</dbReference>
<evidence type="ECO:0000256" key="9">
    <source>
        <dbReference type="ARBA" id="ARBA00022777"/>
    </source>
</evidence>
<dbReference type="InterPro" id="IPR011989">
    <property type="entry name" value="ARM-like"/>
</dbReference>
<dbReference type="InterPro" id="IPR011990">
    <property type="entry name" value="TPR-like_helical_dom_sf"/>
</dbReference>
<dbReference type="FunFam" id="1.20.120.150:FF:000001">
    <property type="entry name" value="Serine/threonine-protein kinase TOR"/>
    <property type="match status" value="1"/>
</dbReference>
<dbReference type="SUPFAM" id="SSF56112">
    <property type="entry name" value="Protein kinase-like (PK-like)"/>
    <property type="match status" value="1"/>
</dbReference>
<dbReference type="Gene3D" id="1.20.120.150">
    <property type="entry name" value="FKBP12-rapamycin binding domain"/>
    <property type="match status" value="1"/>
</dbReference>
<feature type="domain" description="FAT" evidence="19">
    <location>
        <begin position="1981"/>
        <end position="2559"/>
    </location>
</feature>
<dbReference type="InterPro" id="IPR014009">
    <property type="entry name" value="PIK_FAT"/>
</dbReference>
<dbReference type="Pfam" id="PF08771">
    <property type="entry name" value="FRB_dom"/>
    <property type="match status" value="1"/>
</dbReference>
<dbReference type="PROSITE" id="PS00915">
    <property type="entry name" value="PI3_4_KINASE_1"/>
    <property type="match status" value="1"/>
</dbReference>
<feature type="domain" description="FATC" evidence="20">
    <location>
        <begin position="3120"/>
        <end position="3152"/>
    </location>
</feature>
<evidence type="ECO:0000256" key="12">
    <source>
        <dbReference type="ARBA" id="ARBA00048679"/>
    </source>
</evidence>
<evidence type="ECO:0000256" key="14">
    <source>
        <dbReference type="ARBA" id="ARBA00082304"/>
    </source>
</evidence>
<feature type="repeat" description="HEAT" evidence="15">
    <location>
        <begin position="1340"/>
        <end position="1379"/>
    </location>
</feature>
<dbReference type="PROSITE" id="PS50290">
    <property type="entry name" value="PI3_4_KINASE_3"/>
    <property type="match status" value="1"/>
</dbReference>
<dbReference type="GO" id="GO:0080090">
    <property type="term" value="P:regulation of primary metabolic process"/>
    <property type="evidence" value="ECO:0007669"/>
    <property type="project" value="UniProtKB-ARBA"/>
</dbReference>
<dbReference type="InterPro" id="IPR050517">
    <property type="entry name" value="DDR_Repair_Kinase"/>
</dbReference>
<dbReference type="EMBL" id="OU503045">
    <property type="protein sequence ID" value="CAI9770052.1"/>
    <property type="molecule type" value="Genomic_DNA"/>
</dbReference>
<feature type="transmembrane region" description="Helical" evidence="17">
    <location>
        <begin position="1498"/>
        <end position="1521"/>
    </location>
</feature>
<keyword evidence="6" id="KW-0808">Transferase</keyword>
<evidence type="ECO:0000256" key="1">
    <source>
        <dbReference type="ARBA" id="ARBA00011031"/>
    </source>
</evidence>
<dbReference type="InterPro" id="IPR003151">
    <property type="entry name" value="PIK-rel_kinase_FAT"/>
</dbReference>
<dbReference type="GO" id="GO:0004674">
    <property type="term" value="F:protein serine/threonine kinase activity"/>
    <property type="evidence" value="ECO:0007669"/>
    <property type="project" value="UniProtKB-KW"/>
</dbReference>
<dbReference type="GO" id="GO:0005634">
    <property type="term" value="C:nucleus"/>
    <property type="evidence" value="ECO:0007669"/>
    <property type="project" value="TreeGrafter"/>
</dbReference>
<keyword evidence="3" id="KW-0217">Developmental protein</keyword>
<dbReference type="InterPro" id="IPR036940">
    <property type="entry name" value="PI3/4_kinase_cat_sf"/>
</dbReference>
<dbReference type="GO" id="GO:0016242">
    <property type="term" value="P:negative regulation of macroautophagy"/>
    <property type="evidence" value="ECO:0007669"/>
    <property type="project" value="TreeGrafter"/>
</dbReference>
<keyword evidence="17" id="KW-0812">Transmembrane</keyword>